<comment type="caution">
    <text evidence="1">The sequence shown here is derived from an EMBL/GenBank/DDBJ whole genome shotgun (WGS) entry which is preliminary data.</text>
</comment>
<evidence type="ECO:0000313" key="1">
    <source>
        <dbReference type="EMBL" id="NJP01814.1"/>
    </source>
</evidence>
<protein>
    <submittedName>
        <fullName evidence="1">DUF3509 domain-containing protein</fullName>
    </submittedName>
</protein>
<gene>
    <name evidence="1" type="ORF">HBH25_13245</name>
</gene>
<organism evidence="1 2">
    <name type="scientific">Pseudomonas quercus</name>
    <dbReference type="NCBI Taxonomy" id="2722792"/>
    <lineage>
        <taxon>Bacteria</taxon>
        <taxon>Pseudomonadati</taxon>
        <taxon>Pseudomonadota</taxon>
        <taxon>Gammaproteobacteria</taxon>
        <taxon>Pseudomonadales</taxon>
        <taxon>Pseudomonadaceae</taxon>
        <taxon>Pseudomonas</taxon>
    </lineage>
</organism>
<name>A0ABX0YEK4_9PSED</name>
<accession>A0ABX0YEK4</accession>
<sequence length="96" mass="10417">MDNVSLLLSDALAPYCVSLAPSDLQGRLRLAVTDQAGREVLHREVAHSQLASTQALTDVVDGLHRDLMVAEGRLEPSMIAAMRASSAGRRFTVEMR</sequence>
<dbReference type="EMBL" id="JAAVJI010000007">
    <property type="protein sequence ID" value="NJP01814.1"/>
    <property type="molecule type" value="Genomic_DNA"/>
</dbReference>
<dbReference type="Pfam" id="PF12021">
    <property type="entry name" value="DUF3509"/>
    <property type="match status" value="1"/>
</dbReference>
<dbReference type="InterPro" id="IPR021898">
    <property type="entry name" value="DUF3509"/>
</dbReference>
<dbReference type="Proteomes" id="UP000746535">
    <property type="component" value="Unassembled WGS sequence"/>
</dbReference>
<dbReference type="RefSeq" id="WP_168084388.1">
    <property type="nucleotide sequence ID" value="NZ_JAAVJI010000007.1"/>
</dbReference>
<evidence type="ECO:0000313" key="2">
    <source>
        <dbReference type="Proteomes" id="UP000746535"/>
    </source>
</evidence>
<proteinExistence type="predicted"/>
<keyword evidence="2" id="KW-1185">Reference proteome</keyword>
<reference evidence="1 2" key="1">
    <citation type="submission" date="2020-03" db="EMBL/GenBank/DDBJ databases">
        <authorList>
            <person name="Wang L."/>
            <person name="He N."/>
            <person name="Li Y."/>
            <person name="Fang Y."/>
            <person name="Zhang F."/>
        </authorList>
    </citation>
    <scope>NUCLEOTIDE SEQUENCE [LARGE SCALE GENOMIC DNA]</scope>
    <source>
        <strain evidence="2">hsmgli-8</strain>
    </source>
</reference>